<dbReference type="InterPro" id="IPR014729">
    <property type="entry name" value="Rossmann-like_a/b/a_fold"/>
</dbReference>
<dbReference type="AlphaFoldDB" id="A0A0F7HEM0"/>
<dbReference type="EMBL" id="LR134492">
    <property type="protein sequence ID" value="VEI67663.1"/>
    <property type="molecule type" value="Genomic_DNA"/>
</dbReference>
<reference evidence="3 4" key="1">
    <citation type="submission" date="2018-12" db="EMBL/GenBank/DDBJ databases">
        <authorList>
            <consortium name="Pathogen Informatics"/>
        </authorList>
    </citation>
    <scope>NUCLEOTIDE SEQUENCE [LARGE SCALE GENOMIC DNA]</scope>
    <source>
        <strain evidence="3 4">NCTC13193</strain>
    </source>
</reference>
<accession>A0A0F7HEM0</accession>
<keyword evidence="2" id="KW-0963">Cytoplasm</keyword>
<evidence type="ECO:0000313" key="4">
    <source>
        <dbReference type="Proteomes" id="UP000270487"/>
    </source>
</evidence>
<dbReference type="InterPro" id="IPR006016">
    <property type="entry name" value="UspA"/>
</dbReference>
<dbReference type="Pfam" id="PF00582">
    <property type="entry name" value="Usp"/>
    <property type="match status" value="1"/>
</dbReference>
<dbReference type="RefSeq" id="WP_024485549.1">
    <property type="nucleotide sequence ID" value="NZ_CAMISI010000008.1"/>
</dbReference>
<dbReference type="GeneID" id="30321972"/>
<organism evidence="3 4">
    <name type="scientific">Serratia fonticola</name>
    <dbReference type="NCBI Taxonomy" id="47917"/>
    <lineage>
        <taxon>Bacteria</taxon>
        <taxon>Pseudomonadati</taxon>
        <taxon>Pseudomonadota</taxon>
        <taxon>Gammaproteobacteria</taxon>
        <taxon>Enterobacterales</taxon>
        <taxon>Yersiniaceae</taxon>
        <taxon>Serratia</taxon>
    </lineage>
</organism>
<evidence type="ECO:0000313" key="3">
    <source>
        <dbReference type="EMBL" id="VEI67663.1"/>
    </source>
</evidence>
<dbReference type="STRING" id="47917.AV650_12930"/>
<evidence type="ECO:0000256" key="2">
    <source>
        <dbReference type="PIRNR" id="PIRNR006276"/>
    </source>
</evidence>
<dbReference type="InterPro" id="IPR006015">
    <property type="entry name" value="Universal_stress_UspA"/>
</dbReference>
<dbReference type="SUPFAM" id="SSF52402">
    <property type="entry name" value="Adenine nucleotide alpha hydrolases-like"/>
    <property type="match status" value="1"/>
</dbReference>
<dbReference type="GO" id="GO:0005737">
    <property type="term" value="C:cytoplasm"/>
    <property type="evidence" value="ECO:0007669"/>
    <property type="project" value="UniProtKB-SubCell"/>
</dbReference>
<dbReference type="Gene3D" id="3.40.50.620">
    <property type="entry name" value="HUPs"/>
    <property type="match status" value="1"/>
</dbReference>
<comment type="subcellular location">
    <subcellularLocation>
        <location evidence="2">Cytoplasm</location>
    </subcellularLocation>
</comment>
<comment type="similarity">
    <text evidence="1 2">Belongs to the universal stress protein A family.</text>
</comment>
<dbReference type="Proteomes" id="UP000270487">
    <property type="component" value="Chromosome"/>
</dbReference>
<sequence length="141" mass="15871">MTYQHIAIATDLSDDAELLVRKGSELAGALQAKLSLIYIDEQANHYSEFGSGEFNYTDKTFTERVKNMLNAIQQQAEYPISEVIIGRGELCEALNNAISEKGIDLVIFGHHHDMWSRLVSSTRRTINHIAVDMLVVPIEKH</sequence>
<gene>
    <name evidence="3" type="primary">uspA_1</name>
    <name evidence="3" type="ORF">NCTC13193_02037</name>
</gene>
<name>A0A0F7HEM0_SERFO</name>
<proteinExistence type="inferred from homology"/>
<dbReference type="PIRSF" id="PIRSF006276">
    <property type="entry name" value="UspA"/>
    <property type="match status" value="1"/>
</dbReference>
<protein>
    <recommendedName>
        <fullName evidence="2">Universal stress protein</fullName>
    </recommendedName>
</protein>
<evidence type="ECO:0000256" key="1">
    <source>
        <dbReference type="ARBA" id="ARBA00008791"/>
    </source>
</evidence>
<dbReference type="KEGG" id="sfw:WN53_17485"/>